<keyword evidence="2" id="KW-0285">Flavoprotein</keyword>
<gene>
    <name evidence="7" type="ORF">CLV46_2361</name>
</gene>
<evidence type="ECO:0000256" key="4">
    <source>
        <dbReference type="ARBA" id="ARBA00022857"/>
    </source>
</evidence>
<comment type="caution">
    <text evidence="7">The sequence shown here is derived from an EMBL/GenBank/DDBJ whole genome shotgun (WGS) entry which is preliminary data.</text>
</comment>
<dbReference type="GO" id="GO:0010181">
    <property type="term" value="F:FMN binding"/>
    <property type="evidence" value="ECO:0007669"/>
    <property type="project" value="InterPro"/>
</dbReference>
<keyword evidence="3" id="KW-0288">FMN</keyword>
<dbReference type="EMBL" id="PGFF01000001">
    <property type="protein sequence ID" value="PJJ72785.1"/>
    <property type="molecule type" value="Genomic_DNA"/>
</dbReference>
<dbReference type="GO" id="GO:0050661">
    <property type="term" value="F:NADP binding"/>
    <property type="evidence" value="ECO:0007669"/>
    <property type="project" value="InterPro"/>
</dbReference>
<dbReference type="InterPro" id="IPR044152">
    <property type="entry name" value="YqjM-like"/>
</dbReference>
<dbReference type="RefSeq" id="WP_100364939.1">
    <property type="nucleotide sequence ID" value="NZ_PGFF01000001.1"/>
</dbReference>
<evidence type="ECO:0000256" key="3">
    <source>
        <dbReference type="ARBA" id="ARBA00022643"/>
    </source>
</evidence>
<dbReference type="OrthoDB" id="3169239at2"/>
<dbReference type="PANTHER" id="PTHR43303:SF4">
    <property type="entry name" value="NADPH DEHYDROGENASE C23G7.10C-RELATED"/>
    <property type="match status" value="1"/>
</dbReference>
<keyword evidence="8" id="KW-1185">Reference proteome</keyword>
<evidence type="ECO:0000256" key="2">
    <source>
        <dbReference type="ARBA" id="ARBA00022630"/>
    </source>
</evidence>
<evidence type="ECO:0000313" key="8">
    <source>
        <dbReference type="Proteomes" id="UP000228758"/>
    </source>
</evidence>
<dbReference type="AlphaFoldDB" id="A0A2M9CLK6"/>
<dbReference type="SUPFAM" id="SSF51395">
    <property type="entry name" value="FMN-linked oxidoreductases"/>
    <property type="match status" value="1"/>
</dbReference>
<reference evidence="7 8" key="1">
    <citation type="submission" date="2017-11" db="EMBL/GenBank/DDBJ databases">
        <title>Genomic Encyclopedia of Archaeal and Bacterial Type Strains, Phase II (KMG-II): From Individual Species to Whole Genera.</title>
        <authorList>
            <person name="Goeker M."/>
        </authorList>
    </citation>
    <scope>NUCLEOTIDE SEQUENCE [LARGE SCALE GENOMIC DNA]</scope>
    <source>
        <strain evidence="7 8">DSM 27393</strain>
    </source>
</reference>
<comment type="cofactor">
    <cofactor evidence="1">
        <name>FMN</name>
        <dbReference type="ChEBI" id="CHEBI:58210"/>
    </cofactor>
</comment>
<dbReference type="Pfam" id="PF00724">
    <property type="entry name" value="Oxidored_FMN"/>
    <property type="match status" value="1"/>
</dbReference>
<feature type="domain" description="NADH:flavin oxidoreductase/NADH oxidase N-terminal" evidence="6">
    <location>
        <begin position="4"/>
        <end position="342"/>
    </location>
</feature>
<evidence type="ECO:0000259" key="6">
    <source>
        <dbReference type="Pfam" id="PF00724"/>
    </source>
</evidence>
<protein>
    <submittedName>
        <fullName evidence="7">2,4-dienoyl-CoA reductase-like NADH-dependent reductase (Old Yellow Enzyme family)</fullName>
    </submittedName>
</protein>
<dbReference type="InterPro" id="IPR001155">
    <property type="entry name" value="OxRdtase_FMN_N"/>
</dbReference>
<dbReference type="Proteomes" id="UP000228758">
    <property type="component" value="Unassembled WGS sequence"/>
</dbReference>
<keyword evidence="5" id="KW-0560">Oxidoreductase</keyword>
<keyword evidence="4" id="KW-0521">NADP</keyword>
<dbReference type="CDD" id="cd02932">
    <property type="entry name" value="OYE_YqiM_FMN"/>
    <property type="match status" value="1"/>
</dbReference>
<sequence>MSALFTPFEVRGTRIRNRVWVSPMCQYTVTARDGVPTDWHLVHLGSMARGGAGLVMAEASAVVPEGRISPEDTGIWNDAQAAAWAPVARFIADQGAVPAIQLAHAGRKASVVREWGEGGRRGTLPAEEGGWSTVSASAEPFPRFAAPRALESDELPGIVEAFAAAARRAVEAGFEVVEVHAAHGYLLHQFLSPLSNFRDDAYGGSLENRARLVLEVVRAVRAAVGDDVPVFVRFSATDWTEGGWDVEQTSTVAGWACDAGADLVDVSTGGLVLAKIPTGPGYQVPFAEEVAATSGVPVNAVGLIDDAEHAERIVAAGQADAVMVGRGFLRDPHLAMRWAQELGETLEYWPGQYARALPFA</sequence>
<dbReference type="PANTHER" id="PTHR43303">
    <property type="entry name" value="NADPH DEHYDROGENASE C23G7.10C-RELATED"/>
    <property type="match status" value="1"/>
</dbReference>
<organism evidence="7 8">
    <name type="scientific">Diaminobutyricimonas aerilata</name>
    <dbReference type="NCBI Taxonomy" id="1162967"/>
    <lineage>
        <taxon>Bacteria</taxon>
        <taxon>Bacillati</taxon>
        <taxon>Actinomycetota</taxon>
        <taxon>Actinomycetes</taxon>
        <taxon>Micrococcales</taxon>
        <taxon>Microbacteriaceae</taxon>
        <taxon>Diaminobutyricimonas</taxon>
    </lineage>
</organism>
<evidence type="ECO:0000256" key="1">
    <source>
        <dbReference type="ARBA" id="ARBA00001917"/>
    </source>
</evidence>
<proteinExistence type="predicted"/>
<name>A0A2M9CLK6_9MICO</name>
<evidence type="ECO:0000313" key="7">
    <source>
        <dbReference type="EMBL" id="PJJ72785.1"/>
    </source>
</evidence>
<accession>A0A2M9CLK6</accession>
<dbReference type="InterPro" id="IPR013785">
    <property type="entry name" value="Aldolase_TIM"/>
</dbReference>
<dbReference type="Gene3D" id="3.20.20.70">
    <property type="entry name" value="Aldolase class I"/>
    <property type="match status" value="1"/>
</dbReference>
<dbReference type="GO" id="GO:0003959">
    <property type="term" value="F:NADPH dehydrogenase activity"/>
    <property type="evidence" value="ECO:0007669"/>
    <property type="project" value="InterPro"/>
</dbReference>
<evidence type="ECO:0000256" key="5">
    <source>
        <dbReference type="ARBA" id="ARBA00023002"/>
    </source>
</evidence>